<organism evidence="3 4">
    <name type="scientific">Orbilia oligospora</name>
    <name type="common">Nematode-trapping fungus</name>
    <name type="synonym">Arthrobotrys oligospora</name>
    <dbReference type="NCBI Taxonomy" id="2813651"/>
    <lineage>
        <taxon>Eukaryota</taxon>
        <taxon>Fungi</taxon>
        <taxon>Dikarya</taxon>
        <taxon>Ascomycota</taxon>
        <taxon>Pezizomycotina</taxon>
        <taxon>Orbiliomycetes</taxon>
        <taxon>Orbiliales</taxon>
        <taxon>Orbiliaceae</taxon>
        <taxon>Orbilia</taxon>
    </lineage>
</organism>
<gene>
    <name evidence="3" type="ORF">TWF703_008350</name>
</gene>
<dbReference type="Proteomes" id="UP000480548">
    <property type="component" value="Unassembled WGS sequence"/>
</dbReference>
<keyword evidence="2" id="KW-0812">Transmembrane</keyword>
<sequence>MCACLLCKMRFTRYFAIAVATLAFQTASLPILPTLDHEISVGQRDLTSISKVLNVMARNLASLPRLISIPKVSALTERSPVEGTIEIESDPSPVSGSAFNKKSAISEPKPEELEEKLIRRATTMDPNVGISQDLPSGIVMFMIIFMLYAMFTAISMKDAD</sequence>
<keyword evidence="2" id="KW-1133">Transmembrane helix</keyword>
<protein>
    <submittedName>
        <fullName evidence="3">Uncharacterized protein</fullName>
    </submittedName>
</protein>
<evidence type="ECO:0000256" key="1">
    <source>
        <dbReference type="SAM" id="MobiDB-lite"/>
    </source>
</evidence>
<name>A0A7C8NSY8_ORBOL</name>
<dbReference type="AlphaFoldDB" id="A0A7C8NSY8"/>
<reference evidence="3 4" key="1">
    <citation type="submission" date="2019-06" db="EMBL/GenBank/DDBJ databases">
        <authorList>
            <person name="Palmer J.M."/>
        </authorList>
    </citation>
    <scope>NUCLEOTIDE SEQUENCE [LARGE SCALE GENOMIC DNA]</scope>
    <source>
        <strain evidence="3 4">TWF703</strain>
    </source>
</reference>
<feature type="region of interest" description="Disordered" evidence="1">
    <location>
        <begin position="86"/>
        <end position="111"/>
    </location>
</feature>
<evidence type="ECO:0000256" key="2">
    <source>
        <dbReference type="SAM" id="Phobius"/>
    </source>
</evidence>
<keyword evidence="2" id="KW-0472">Membrane</keyword>
<proteinExistence type="predicted"/>
<feature type="transmembrane region" description="Helical" evidence="2">
    <location>
        <begin position="134"/>
        <end position="154"/>
    </location>
</feature>
<evidence type="ECO:0000313" key="3">
    <source>
        <dbReference type="EMBL" id="KAF3130183.1"/>
    </source>
</evidence>
<feature type="transmembrane region" description="Helical" evidence="2">
    <location>
        <begin position="12"/>
        <end position="32"/>
    </location>
</feature>
<dbReference type="EMBL" id="WIQZ01000056">
    <property type="protein sequence ID" value="KAF3130183.1"/>
    <property type="molecule type" value="Genomic_DNA"/>
</dbReference>
<comment type="caution">
    <text evidence="3">The sequence shown here is derived from an EMBL/GenBank/DDBJ whole genome shotgun (WGS) entry which is preliminary data.</text>
</comment>
<accession>A0A7C8NSY8</accession>
<evidence type="ECO:0000313" key="4">
    <source>
        <dbReference type="Proteomes" id="UP000480548"/>
    </source>
</evidence>